<comment type="similarity">
    <text evidence="1">Belongs to the WXG100 family.</text>
</comment>
<evidence type="ECO:0000256" key="1">
    <source>
        <dbReference type="RuleBase" id="RU362001"/>
    </source>
</evidence>
<name>A0A7I7TY90_MYCPF</name>
<proteinExistence type="inferred from homology"/>
<dbReference type="SUPFAM" id="SSF140453">
    <property type="entry name" value="EsxAB dimer-like"/>
    <property type="match status" value="1"/>
</dbReference>
<dbReference type="InterPro" id="IPR010310">
    <property type="entry name" value="T7SS_ESAT-6-like"/>
</dbReference>
<sequence>MSHLKVDPDVAFSTSRSVINEAVELHEQLAGLQRDWDNLSRSWSGAASAAYTPLWEEWLEGANSLVGTLEDLSSKVAAAAAEYVDRDGGVAESIDSAAVNLEL</sequence>
<dbReference type="NCBIfam" id="TIGR03930">
    <property type="entry name" value="WXG100_ESAT6"/>
    <property type="match status" value="1"/>
</dbReference>
<dbReference type="Gene3D" id="1.10.287.1060">
    <property type="entry name" value="ESAT-6-like"/>
    <property type="match status" value="1"/>
</dbReference>
<dbReference type="AlphaFoldDB" id="A0A7I7TY90"/>
<protein>
    <recommendedName>
        <fullName evidence="1">ESAT-6-like protein</fullName>
    </recommendedName>
</protein>
<evidence type="ECO:0000313" key="2">
    <source>
        <dbReference type="EMBL" id="BBY73601.1"/>
    </source>
</evidence>
<accession>A0A7I7TY90</accession>
<dbReference type="Proteomes" id="UP000466554">
    <property type="component" value="Chromosome"/>
</dbReference>
<dbReference type="Pfam" id="PF06013">
    <property type="entry name" value="WXG100"/>
    <property type="match status" value="1"/>
</dbReference>
<reference evidence="2 3" key="1">
    <citation type="journal article" date="2019" name="Emerg. Microbes Infect.">
        <title>Comprehensive subspecies identification of 175 nontuberculous mycobacteria species based on 7547 genomic profiles.</title>
        <authorList>
            <person name="Matsumoto Y."/>
            <person name="Kinjo T."/>
            <person name="Motooka D."/>
            <person name="Nabeya D."/>
            <person name="Jung N."/>
            <person name="Uechi K."/>
            <person name="Horii T."/>
            <person name="Iida T."/>
            <person name="Fujita J."/>
            <person name="Nakamura S."/>
        </authorList>
    </citation>
    <scope>NUCLEOTIDE SEQUENCE [LARGE SCALE GENOMIC DNA]</scope>
    <source>
        <strain evidence="2 3">JCM 6367</strain>
    </source>
</reference>
<evidence type="ECO:0000313" key="3">
    <source>
        <dbReference type="Proteomes" id="UP000466554"/>
    </source>
</evidence>
<dbReference type="EMBL" id="AP022598">
    <property type="protein sequence ID" value="BBY73601.1"/>
    <property type="molecule type" value="Genomic_DNA"/>
</dbReference>
<gene>
    <name evidence="2" type="ORF">MPRF_05000</name>
</gene>
<organism evidence="2 3">
    <name type="scientific">Mycolicibacterium parafortuitum</name>
    <name type="common">Mycobacterium parafortuitum</name>
    <dbReference type="NCBI Taxonomy" id="39692"/>
    <lineage>
        <taxon>Bacteria</taxon>
        <taxon>Bacillati</taxon>
        <taxon>Actinomycetota</taxon>
        <taxon>Actinomycetes</taxon>
        <taxon>Mycobacteriales</taxon>
        <taxon>Mycobacteriaceae</taxon>
        <taxon>Mycolicibacterium</taxon>
    </lineage>
</organism>
<dbReference type="RefSeq" id="WP_163765353.1">
    <property type="nucleotide sequence ID" value="NZ_AP022598.1"/>
</dbReference>
<dbReference type="InterPro" id="IPR036689">
    <property type="entry name" value="ESAT-6-like_sf"/>
</dbReference>